<proteinExistence type="predicted"/>
<feature type="transmembrane region" description="Helical" evidence="1">
    <location>
        <begin position="178"/>
        <end position="202"/>
    </location>
</feature>
<feature type="transmembrane region" description="Helical" evidence="1">
    <location>
        <begin position="355"/>
        <end position="374"/>
    </location>
</feature>
<accession>A0A417YN35</accession>
<dbReference type="PIRSF" id="PIRSF026631">
    <property type="entry name" value="UCP026631"/>
    <property type="match status" value="1"/>
</dbReference>
<evidence type="ECO:0000313" key="3">
    <source>
        <dbReference type="EMBL" id="RHW34867.1"/>
    </source>
</evidence>
<dbReference type="PANTHER" id="PTHR34473">
    <property type="entry name" value="UPF0699 TRANSMEMBRANE PROTEIN YDBS"/>
    <property type="match status" value="1"/>
</dbReference>
<dbReference type="InterPro" id="IPR014529">
    <property type="entry name" value="UCP026631"/>
</dbReference>
<gene>
    <name evidence="3" type="ORF">D1B31_19590</name>
</gene>
<name>A0A417YN35_9BACI</name>
<evidence type="ECO:0000256" key="1">
    <source>
        <dbReference type="SAM" id="Phobius"/>
    </source>
</evidence>
<dbReference type="Pfam" id="PF03703">
    <property type="entry name" value="bPH_2"/>
    <property type="match status" value="3"/>
</dbReference>
<feature type="domain" description="YdbS-like PH" evidence="2">
    <location>
        <begin position="255"/>
        <end position="329"/>
    </location>
</feature>
<dbReference type="OrthoDB" id="2195155at2"/>
<feature type="domain" description="YdbS-like PH" evidence="2">
    <location>
        <begin position="62"/>
        <end position="143"/>
    </location>
</feature>
<keyword evidence="4" id="KW-1185">Reference proteome</keyword>
<keyword evidence="1" id="KW-1133">Transmembrane helix</keyword>
<reference evidence="3 4" key="1">
    <citation type="journal article" date="2017" name="Int. J. Syst. Evol. Microbiol.">
        <title>Bacillus notoginsengisoli sp. nov., a novel bacterium isolated from the rhizosphere of Panax notoginseng.</title>
        <authorList>
            <person name="Zhang M.Y."/>
            <person name="Cheng J."/>
            <person name="Cai Y."/>
            <person name="Zhang T.Y."/>
            <person name="Wu Y.Y."/>
            <person name="Manikprabhu D."/>
            <person name="Li W.J."/>
            <person name="Zhang Y.X."/>
        </authorList>
    </citation>
    <scope>NUCLEOTIDE SEQUENCE [LARGE SCALE GENOMIC DNA]</scope>
    <source>
        <strain evidence="3 4">JCM 30743</strain>
    </source>
</reference>
<dbReference type="AlphaFoldDB" id="A0A417YN35"/>
<dbReference type="Proteomes" id="UP000284416">
    <property type="component" value="Unassembled WGS sequence"/>
</dbReference>
<dbReference type="InterPro" id="IPR005182">
    <property type="entry name" value="YdbS-like_PH"/>
</dbReference>
<keyword evidence="1" id="KW-0812">Transmembrane</keyword>
<feature type="domain" description="YdbS-like PH" evidence="2">
    <location>
        <begin position="397"/>
        <end position="475"/>
    </location>
</feature>
<dbReference type="EMBL" id="QWEG01000014">
    <property type="protein sequence ID" value="RHW34867.1"/>
    <property type="molecule type" value="Genomic_DNA"/>
</dbReference>
<keyword evidence="1" id="KW-0472">Membrane</keyword>
<feature type="transmembrane region" description="Helical" evidence="1">
    <location>
        <begin position="42"/>
        <end position="65"/>
    </location>
</feature>
<comment type="caution">
    <text evidence="3">The sequence shown here is derived from an EMBL/GenBank/DDBJ whole genome shotgun (WGS) entry which is preliminary data.</text>
</comment>
<evidence type="ECO:0000259" key="2">
    <source>
        <dbReference type="Pfam" id="PF03703"/>
    </source>
</evidence>
<protein>
    <recommendedName>
        <fullName evidence="2">YdbS-like PH domain-containing protein</fullName>
    </recommendedName>
</protein>
<feature type="transmembrane region" description="Helical" evidence="1">
    <location>
        <begin position="222"/>
        <end position="247"/>
    </location>
</feature>
<evidence type="ECO:0000313" key="4">
    <source>
        <dbReference type="Proteomes" id="UP000284416"/>
    </source>
</evidence>
<dbReference type="PANTHER" id="PTHR34473:SF2">
    <property type="entry name" value="UPF0699 TRANSMEMBRANE PROTEIN YDBT"/>
    <property type="match status" value="1"/>
</dbReference>
<organism evidence="3 4">
    <name type="scientific">Neobacillus notoginsengisoli</name>
    <dbReference type="NCBI Taxonomy" id="1578198"/>
    <lineage>
        <taxon>Bacteria</taxon>
        <taxon>Bacillati</taxon>
        <taxon>Bacillota</taxon>
        <taxon>Bacilli</taxon>
        <taxon>Bacillales</taxon>
        <taxon>Bacillaceae</taxon>
        <taxon>Neobacillus</taxon>
    </lineage>
</organism>
<dbReference type="RefSeq" id="WP_118923586.1">
    <property type="nucleotide sequence ID" value="NZ_QWEG01000014.1"/>
</dbReference>
<sequence length="489" mass="53803">MFEPKRLHPAAAVVNTVKQLKEMIIPLATFLLIGSRGGWNKFYLLLAVAGIVFALVTGIVSWLRFTYRIEENELRLEYGVLIKKKRYIPIERIQSVDRIEGILHRPLGLVQIKIETAGGGGRGESSEAVLAAITKDEAGILEEAITAGKTGTEAASENDVAELGGQNETVYKLSPASLFLMASTSGGAGVVISAVLAFIFQFEELIPYKKVFKGLETLVSNGVIFISILLFFAFLAAWLLAVFGMMLRYGNYSLEKTETDFIISRGLLEKRKFTIPFQRIQAVQIVESPVRQMLGYAEVFVDSAGGSVEGPGSSRVLLLPMVKTSEIAAILGIHLPDYHFQPEITSVPPRALRRYLFRNLAIALPPSVVVAIMFRPWGLAALAIPIMAAVWAYSKFRAAGWGLEGEQLSLRYRRIPKITVHMRKNRIQSLDIGESYFQRKNRLARIAAFAKSGSGTAGGGVRDLESSDAMAIYSWFSRGGKNAPPENEQ</sequence>